<dbReference type="EMBL" id="MOBU01000031">
    <property type="protein sequence ID" value="RON61040.1"/>
    <property type="molecule type" value="Genomic_DNA"/>
</dbReference>
<evidence type="ECO:0000256" key="1">
    <source>
        <dbReference type="SAM" id="MobiDB-lite"/>
    </source>
</evidence>
<feature type="domain" description="Phage tail tape measure protein" evidence="2">
    <location>
        <begin position="170"/>
        <end position="356"/>
    </location>
</feature>
<evidence type="ECO:0000259" key="2">
    <source>
        <dbReference type="Pfam" id="PF10145"/>
    </source>
</evidence>
<comment type="caution">
    <text evidence="3">The sequence shown here is derived from an EMBL/GenBank/DDBJ whole genome shotgun (WGS) entry which is preliminary data.</text>
</comment>
<sequence length="733" mass="74211">MAESKFVLMNAGDSAGAGFGSVSLSTAALNAGVGQLAVEQTNSLRQTLLTVSGKIVLLTTAIDALSVTLTALRALPQAASAGAKSESGGGQKTPEKSSAGAEPPETRKAAMAMDSAAATLASVAQLSRNDGKDMALTSLKMASATLVAAGGTTGVELVRIETLAAKAGIGNEAVNAEAKKLELLNFASDAAITASAFKVTGLEAGEMLKVWRTSMKLSRDQALDLADAANHLGKMPGDVQTADIGSVLQQSGEAAISAGLQPEQAAALTAALLNSGTKKDDAGNALKNISNALGKGDQASMAEKGAWKQLGLDPKAVAEAMRDPDQKNAQGAVLSVLAALNAKPLEQRSTLARTLFADSGDAALSLSQDLGKVNQAFYLVSDKSRYATSKLGDKSSVRESAQALADTQQGQWNIKNAREDRLSVAKGNALAPDIETPGESHSIDRLSDLAETYPKTTGAVLTATAWIKPVFDAVTDAVVGELKDRVGKGIVDRAARYLPGRSRGGLYAATSATAVAETQGLALTGRGASAGNGLKILEQTARVAAPRLEPVLASVQPASRWMPWQAKAAIGASLVAEGVASGDKQQIGKGLGAAGGAWAGAVAGSSIGASIGSVGLAPGMALGGLIGGLVGGWLGAEGGGFLGEKLMTTAPDKLAPPAEVAKDLAGAQTQNQQVSFSPTIQVTCPAPDTAQQIHSIIEQQISGQFHGQFMPLLMGGNPLGTRRDAALTDGAGT</sequence>
<evidence type="ECO:0000313" key="3">
    <source>
        <dbReference type="EMBL" id="RON61040.1"/>
    </source>
</evidence>
<dbReference type="RefSeq" id="WP_123536547.1">
    <property type="nucleotide sequence ID" value="NZ_MOBU01000031.1"/>
</dbReference>
<dbReference type="NCBIfam" id="TIGR01760">
    <property type="entry name" value="tape_meas_TP901"/>
    <property type="match status" value="1"/>
</dbReference>
<accession>A0A423KY83</accession>
<dbReference type="Pfam" id="PF10145">
    <property type="entry name" value="PhageMin_Tail"/>
    <property type="match status" value="1"/>
</dbReference>
<evidence type="ECO:0000313" key="4">
    <source>
        <dbReference type="Proteomes" id="UP000285757"/>
    </source>
</evidence>
<proteinExistence type="predicted"/>
<dbReference type="AlphaFoldDB" id="A0A423KY83"/>
<gene>
    <name evidence="3" type="ORF">BK671_26835</name>
</gene>
<dbReference type="InterPro" id="IPR010090">
    <property type="entry name" value="Phage_tape_meas"/>
</dbReference>
<dbReference type="Proteomes" id="UP000285757">
    <property type="component" value="Unassembled WGS sequence"/>
</dbReference>
<name>A0A423KY83_PSEFL</name>
<feature type="region of interest" description="Disordered" evidence="1">
    <location>
        <begin position="80"/>
        <end position="112"/>
    </location>
</feature>
<reference evidence="3 4" key="1">
    <citation type="submission" date="2016-10" db="EMBL/GenBank/DDBJ databases">
        <title>Comparative genome analysis of multiple Pseudomonas spp. focuses on biocontrol and plant growth promoting traits.</title>
        <authorList>
            <person name="Tao X.-Y."/>
            <person name="Taylor C.G."/>
        </authorList>
    </citation>
    <scope>NUCLEOTIDE SEQUENCE [LARGE SCALE GENOMIC DNA]</scope>
    <source>
        <strain evidence="3 4">24D3</strain>
    </source>
</reference>
<organism evidence="3 4">
    <name type="scientific">Pseudomonas fluorescens</name>
    <dbReference type="NCBI Taxonomy" id="294"/>
    <lineage>
        <taxon>Bacteria</taxon>
        <taxon>Pseudomonadati</taxon>
        <taxon>Pseudomonadota</taxon>
        <taxon>Gammaproteobacteria</taxon>
        <taxon>Pseudomonadales</taxon>
        <taxon>Pseudomonadaceae</taxon>
        <taxon>Pseudomonas</taxon>
    </lineage>
</organism>
<protein>
    <submittedName>
        <fullName evidence="3">Phage tail tape measure protein</fullName>
    </submittedName>
</protein>